<proteinExistence type="predicted"/>
<feature type="region of interest" description="Disordered" evidence="1">
    <location>
        <begin position="1"/>
        <end position="21"/>
    </location>
</feature>
<gene>
    <name evidence="3" type="ORF">Ocin01_15264</name>
</gene>
<feature type="compositionally biased region" description="Polar residues" evidence="1">
    <location>
        <begin position="52"/>
        <end position="64"/>
    </location>
</feature>
<keyword evidence="4" id="KW-1185">Reference proteome</keyword>
<feature type="compositionally biased region" description="Low complexity" evidence="1">
    <location>
        <begin position="125"/>
        <end position="139"/>
    </location>
</feature>
<feature type="region of interest" description="Disordered" evidence="1">
    <location>
        <begin position="37"/>
        <end position="75"/>
    </location>
</feature>
<sequence length="269" mass="29048">MADEDSGGAGGTMSEAEKRRLRRRQKILENQGARLQKIVGSDSGISSSLYSEQDTSLRGINRQTIGDDDNDPPIEIFKKAADYGVGSNSNFPGTSGAPRASSSSSSSSTLHSHPSGAGRSDPPNLSSLLQELSGELGSEPPRPTTTERQREPRMGVQADGTVLLPKVSTVSGRLLICCLAFFLSLFSAKHFLVTFMSWEFAFYWLNGLPAAPPPNMIMVLVTLMGLKEQQLKKLKTFTHLVDCMSIDFSLFLTGVMLPHIISNVVKAVG</sequence>
<protein>
    <recommendedName>
        <fullName evidence="5">Calcium signal-modulating cyclophilin ligand</fullName>
    </recommendedName>
</protein>
<evidence type="ECO:0008006" key="5">
    <source>
        <dbReference type="Google" id="ProtNLM"/>
    </source>
</evidence>
<evidence type="ECO:0000256" key="2">
    <source>
        <dbReference type="SAM" id="Phobius"/>
    </source>
</evidence>
<keyword evidence="2" id="KW-0472">Membrane</keyword>
<evidence type="ECO:0000256" key="1">
    <source>
        <dbReference type="SAM" id="MobiDB-lite"/>
    </source>
</evidence>
<dbReference type="EMBL" id="LJIJ01001552">
    <property type="protein sequence ID" value="ODM91419.1"/>
    <property type="molecule type" value="Genomic_DNA"/>
</dbReference>
<reference evidence="3 4" key="1">
    <citation type="journal article" date="2016" name="Genome Biol. Evol.">
        <title>Gene Family Evolution Reflects Adaptation to Soil Environmental Stressors in the Genome of the Collembolan Orchesella cincta.</title>
        <authorList>
            <person name="Faddeeva-Vakhrusheva A."/>
            <person name="Derks M.F."/>
            <person name="Anvar S.Y."/>
            <person name="Agamennone V."/>
            <person name="Suring W."/>
            <person name="Smit S."/>
            <person name="van Straalen N.M."/>
            <person name="Roelofs D."/>
        </authorList>
    </citation>
    <scope>NUCLEOTIDE SEQUENCE [LARGE SCALE GENOMIC DNA]</scope>
    <source>
        <tissue evidence="3">Mixed pool</tissue>
    </source>
</reference>
<evidence type="ECO:0000313" key="4">
    <source>
        <dbReference type="Proteomes" id="UP000094527"/>
    </source>
</evidence>
<keyword evidence="2" id="KW-0812">Transmembrane</keyword>
<comment type="caution">
    <text evidence="3">The sequence shown here is derived from an EMBL/GenBank/DDBJ whole genome shotgun (WGS) entry which is preliminary data.</text>
</comment>
<organism evidence="3 4">
    <name type="scientific">Orchesella cincta</name>
    <name type="common">Springtail</name>
    <name type="synonym">Podura cincta</name>
    <dbReference type="NCBI Taxonomy" id="48709"/>
    <lineage>
        <taxon>Eukaryota</taxon>
        <taxon>Metazoa</taxon>
        <taxon>Ecdysozoa</taxon>
        <taxon>Arthropoda</taxon>
        <taxon>Hexapoda</taxon>
        <taxon>Collembola</taxon>
        <taxon>Entomobryomorpha</taxon>
        <taxon>Entomobryoidea</taxon>
        <taxon>Orchesellidae</taxon>
        <taxon>Orchesellinae</taxon>
        <taxon>Orchesella</taxon>
    </lineage>
</organism>
<feature type="compositionally biased region" description="Low complexity" evidence="1">
    <location>
        <begin position="41"/>
        <end position="51"/>
    </location>
</feature>
<name>A0A1D2MEJ1_ORCCI</name>
<feature type="transmembrane region" description="Helical" evidence="2">
    <location>
        <begin position="174"/>
        <end position="196"/>
    </location>
</feature>
<accession>A0A1D2MEJ1</accession>
<dbReference type="Proteomes" id="UP000094527">
    <property type="component" value="Unassembled WGS sequence"/>
</dbReference>
<evidence type="ECO:0000313" key="3">
    <source>
        <dbReference type="EMBL" id="ODM91419.1"/>
    </source>
</evidence>
<feature type="region of interest" description="Disordered" evidence="1">
    <location>
        <begin position="88"/>
        <end position="157"/>
    </location>
</feature>
<feature type="compositionally biased region" description="Low complexity" evidence="1">
    <location>
        <begin position="92"/>
        <end position="117"/>
    </location>
</feature>
<feature type="transmembrane region" description="Helical" evidence="2">
    <location>
        <begin position="202"/>
        <end position="226"/>
    </location>
</feature>
<keyword evidence="2" id="KW-1133">Transmembrane helix</keyword>
<dbReference type="AlphaFoldDB" id="A0A1D2MEJ1"/>